<feature type="chain" id="PRO_5046801757" evidence="1">
    <location>
        <begin position="26"/>
        <end position="303"/>
    </location>
</feature>
<accession>A0ABY8Q196</accession>
<proteinExistence type="predicted"/>
<feature type="signal peptide" evidence="1">
    <location>
        <begin position="1"/>
        <end position="25"/>
    </location>
</feature>
<gene>
    <name evidence="3" type="ORF">QH948_06080</name>
</gene>
<evidence type="ECO:0000259" key="2">
    <source>
        <dbReference type="Pfam" id="PF04069"/>
    </source>
</evidence>
<dbReference type="InterPro" id="IPR007210">
    <property type="entry name" value="ABC_Gly_betaine_transp_sub-bd"/>
</dbReference>
<dbReference type="Proteomes" id="UP001244136">
    <property type="component" value="Chromosome"/>
</dbReference>
<sequence length="303" mass="32230">MTHRIALAALSAVLGASLLAGCSGADPLATETGQSTPSTSIVIGSQDYYSNEIIAEIYAQALEGAGYTVDRQFRIGQREIYLPEIEAGSIDLFPEYTGNLLQYWEPDTDARLADDVYAALEEATPDGLRVLDQSEASDQDSYTVTREFADMWDLTTIDDLADVTEPLTLGANSEAESRPYGPKGLMDTYGIEIGFTPIEDAGGPLTVKALKDGDIQLANIYTADPAIKANDLVSLQDTKGLFLASHVVPLASDNVDDAAAEVINTVSAAMTPDDLIALNARSVDEELPAATIATDWLSDEGLA</sequence>
<dbReference type="Pfam" id="PF04069">
    <property type="entry name" value="OpuAC"/>
    <property type="match status" value="1"/>
</dbReference>
<dbReference type="RefSeq" id="WP_281145953.1">
    <property type="nucleotide sequence ID" value="NZ_CP123967.1"/>
</dbReference>
<evidence type="ECO:0000313" key="3">
    <source>
        <dbReference type="EMBL" id="WGT48313.1"/>
    </source>
</evidence>
<dbReference type="CDD" id="cd13606">
    <property type="entry name" value="PBP2_ProX_like"/>
    <property type="match status" value="1"/>
</dbReference>
<name>A0ABY8Q196_9ACTN</name>
<reference evidence="3 4" key="1">
    <citation type="journal article" date="2008" name="Int. J. Syst. Evol. Microbiol.">
        <title>Tessaracoccus flavescens sp. nov., isolated from marine sediment.</title>
        <authorList>
            <person name="Lee D.W."/>
            <person name="Lee S.D."/>
        </authorList>
    </citation>
    <scope>NUCLEOTIDE SEQUENCE [LARGE SCALE GENOMIC DNA]</scope>
    <source>
        <strain evidence="3 4">T21</strain>
    </source>
</reference>
<dbReference type="Gene3D" id="3.40.190.10">
    <property type="entry name" value="Periplasmic binding protein-like II"/>
    <property type="match status" value="1"/>
</dbReference>
<protein>
    <submittedName>
        <fullName evidence="3">ABC transporter substrate-binding protein</fullName>
    </submittedName>
</protein>
<evidence type="ECO:0000256" key="1">
    <source>
        <dbReference type="SAM" id="SignalP"/>
    </source>
</evidence>
<dbReference type="PROSITE" id="PS51257">
    <property type="entry name" value="PROKAR_LIPOPROTEIN"/>
    <property type="match status" value="1"/>
</dbReference>
<organism evidence="3 4">
    <name type="scientific">Tessaracoccus lacteus</name>
    <dbReference type="NCBI Taxonomy" id="3041766"/>
    <lineage>
        <taxon>Bacteria</taxon>
        <taxon>Bacillati</taxon>
        <taxon>Actinomycetota</taxon>
        <taxon>Actinomycetes</taxon>
        <taxon>Propionibacteriales</taxon>
        <taxon>Propionibacteriaceae</taxon>
        <taxon>Tessaracoccus</taxon>
    </lineage>
</organism>
<dbReference type="Gene3D" id="3.40.190.120">
    <property type="entry name" value="Osmoprotection protein (prox), domain 2"/>
    <property type="match status" value="1"/>
</dbReference>
<feature type="domain" description="ABC-type glycine betaine transport system substrate-binding" evidence="2">
    <location>
        <begin position="40"/>
        <end position="298"/>
    </location>
</feature>
<keyword evidence="1" id="KW-0732">Signal</keyword>
<keyword evidence="4" id="KW-1185">Reference proteome</keyword>
<dbReference type="EMBL" id="CP123967">
    <property type="protein sequence ID" value="WGT48313.1"/>
    <property type="molecule type" value="Genomic_DNA"/>
</dbReference>
<dbReference type="SUPFAM" id="SSF53850">
    <property type="entry name" value="Periplasmic binding protein-like II"/>
    <property type="match status" value="1"/>
</dbReference>
<evidence type="ECO:0000313" key="4">
    <source>
        <dbReference type="Proteomes" id="UP001244136"/>
    </source>
</evidence>